<dbReference type="GO" id="GO:0016020">
    <property type="term" value="C:membrane"/>
    <property type="evidence" value="ECO:0007669"/>
    <property type="project" value="UniProtKB-SubCell"/>
</dbReference>
<feature type="transmembrane region" description="Helical" evidence="5">
    <location>
        <begin position="144"/>
        <end position="164"/>
    </location>
</feature>
<dbReference type="InterPro" id="IPR001129">
    <property type="entry name" value="Membr-assoc_MAPEG"/>
</dbReference>
<reference evidence="6 7" key="1">
    <citation type="journal article" date="2024" name="bioRxiv">
        <title>Comparative genomics of Cryptococcus and Kwoniella reveals pathogenesis evolution and contrasting karyotype dynamics via intercentromeric recombination or chromosome fusion.</title>
        <authorList>
            <person name="Coelho M.A."/>
            <person name="David-Palma M."/>
            <person name="Shea T."/>
            <person name="Bowers K."/>
            <person name="McGinley-Smith S."/>
            <person name="Mohammad A.W."/>
            <person name="Gnirke A."/>
            <person name="Yurkov A.M."/>
            <person name="Nowrousian M."/>
            <person name="Sun S."/>
            <person name="Cuomo C.A."/>
            <person name="Heitman J."/>
        </authorList>
    </citation>
    <scope>NUCLEOTIDE SEQUENCE [LARGE SCALE GENOMIC DNA]</scope>
    <source>
        <strain evidence="6 7">CBS 13917</strain>
    </source>
</reference>
<evidence type="ECO:0000256" key="5">
    <source>
        <dbReference type="SAM" id="Phobius"/>
    </source>
</evidence>
<comment type="subcellular location">
    <subcellularLocation>
        <location evidence="1">Membrane</location>
    </subcellularLocation>
</comment>
<keyword evidence="7" id="KW-1185">Reference proteome</keyword>
<evidence type="ECO:0008006" key="8">
    <source>
        <dbReference type="Google" id="ProtNLM"/>
    </source>
</evidence>
<keyword evidence="3 5" id="KW-1133">Transmembrane helix</keyword>
<dbReference type="EMBL" id="JBCAWK010000003">
    <property type="protein sequence ID" value="KAK8864649.1"/>
    <property type="molecule type" value="Genomic_DNA"/>
</dbReference>
<evidence type="ECO:0000256" key="3">
    <source>
        <dbReference type="ARBA" id="ARBA00022989"/>
    </source>
</evidence>
<gene>
    <name evidence="6" type="ORF">IAR55_001899</name>
</gene>
<feature type="transmembrane region" description="Helical" evidence="5">
    <location>
        <begin position="119"/>
        <end position="137"/>
    </location>
</feature>
<dbReference type="Proteomes" id="UP001388673">
    <property type="component" value="Unassembled WGS sequence"/>
</dbReference>
<name>A0AAW0Z3H3_9TREE</name>
<evidence type="ECO:0000256" key="1">
    <source>
        <dbReference type="ARBA" id="ARBA00004370"/>
    </source>
</evidence>
<evidence type="ECO:0000256" key="4">
    <source>
        <dbReference type="ARBA" id="ARBA00023136"/>
    </source>
</evidence>
<dbReference type="PANTHER" id="PTHR35371:SF1">
    <property type="entry name" value="BLR7753 PROTEIN"/>
    <property type="match status" value="1"/>
</dbReference>
<dbReference type="Pfam" id="PF01124">
    <property type="entry name" value="MAPEG"/>
    <property type="match status" value="1"/>
</dbReference>
<proteinExistence type="predicted"/>
<protein>
    <recommendedName>
        <fullName evidence="8">MAPEG family protein</fullName>
    </recommendedName>
</protein>
<dbReference type="AlphaFoldDB" id="A0AAW0Z3H3"/>
<dbReference type="Gene3D" id="1.20.120.550">
    <property type="entry name" value="Membrane associated eicosanoid/glutathione metabolism-like domain"/>
    <property type="match status" value="1"/>
</dbReference>
<dbReference type="KEGG" id="kne:92179158"/>
<dbReference type="RefSeq" id="XP_066804945.1">
    <property type="nucleotide sequence ID" value="XM_066945022.1"/>
</dbReference>
<evidence type="ECO:0000313" key="7">
    <source>
        <dbReference type="Proteomes" id="UP001388673"/>
    </source>
</evidence>
<evidence type="ECO:0000313" key="6">
    <source>
        <dbReference type="EMBL" id="KAK8864649.1"/>
    </source>
</evidence>
<dbReference type="InterPro" id="IPR023352">
    <property type="entry name" value="MAPEG-like_dom_sf"/>
</dbReference>
<keyword evidence="4 5" id="KW-0472">Membrane</keyword>
<accession>A0AAW0Z3H3</accession>
<evidence type="ECO:0000256" key="2">
    <source>
        <dbReference type="ARBA" id="ARBA00022692"/>
    </source>
</evidence>
<dbReference type="GeneID" id="92179158"/>
<dbReference type="PANTHER" id="PTHR35371">
    <property type="entry name" value="INNER MEMBRANE PROTEIN"/>
    <property type="match status" value="1"/>
</dbReference>
<feature type="transmembrane region" description="Helical" evidence="5">
    <location>
        <begin position="24"/>
        <end position="44"/>
    </location>
</feature>
<comment type="caution">
    <text evidence="6">The sequence shown here is derived from an EMBL/GenBank/DDBJ whole genome shotgun (WGS) entry which is preliminary data.</text>
</comment>
<organism evidence="6 7">
    <name type="scientific">Kwoniella newhampshirensis</name>
    <dbReference type="NCBI Taxonomy" id="1651941"/>
    <lineage>
        <taxon>Eukaryota</taxon>
        <taxon>Fungi</taxon>
        <taxon>Dikarya</taxon>
        <taxon>Basidiomycota</taxon>
        <taxon>Agaricomycotina</taxon>
        <taxon>Tremellomycetes</taxon>
        <taxon>Tremellales</taxon>
        <taxon>Cryptococcaceae</taxon>
        <taxon>Kwoniella</taxon>
    </lineage>
</organism>
<dbReference type="SUPFAM" id="SSF161084">
    <property type="entry name" value="MAPEG domain-like"/>
    <property type="match status" value="1"/>
</dbReference>
<keyword evidence="2 5" id="KW-0812">Transmembrane</keyword>
<sequence>MTAYGVTDFIPRIMSTATGLNYNYSFWAVPATWFLGMAPIWWALGQARRAGPETEYNNADPKGSWERVEKSEKLDDRLRGRILRASAAANNTHVNLGFMAAAILAGNAARLPVSTLNNSALGLVIARTVFTFCYILVEKRKYSYLRSMAYMAGSIICMRLFILAGREFQA</sequence>